<dbReference type="InterPro" id="IPR014914">
    <property type="entry name" value="RES_dom"/>
</dbReference>
<protein>
    <submittedName>
        <fullName evidence="2">RES domain-containing protein</fullName>
    </submittedName>
</protein>
<evidence type="ECO:0000313" key="2">
    <source>
        <dbReference type="EMBL" id="MUG70601.1"/>
    </source>
</evidence>
<reference evidence="2 3" key="1">
    <citation type="submission" date="2019-11" db="EMBL/GenBank/DDBJ databases">
        <title>Draft genome sequences of five Paenibacillus species of dairy origin.</title>
        <authorList>
            <person name="Olajide A.M."/>
            <person name="Chen S."/>
            <person name="Lapointe G."/>
        </authorList>
    </citation>
    <scope>NUCLEOTIDE SEQUENCE [LARGE SCALE GENOMIC DNA]</scope>
    <source>
        <strain evidence="2 3">2CS3</strain>
    </source>
</reference>
<evidence type="ECO:0000313" key="3">
    <source>
        <dbReference type="Proteomes" id="UP000450917"/>
    </source>
</evidence>
<gene>
    <name evidence="2" type="ORF">GNP93_07890</name>
</gene>
<dbReference type="AlphaFoldDB" id="A0A7X3CSA9"/>
<organism evidence="2 3">
    <name type="scientific">Paenibacillus validus</name>
    <dbReference type="NCBI Taxonomy" id="44253"/>
    <lineage>
        <taxon>Bacteria</taxon>
        <taxon>Bacillati</taxon>
        <taxon>Bacillota</taxon>
        <taxon>Bacilli</taxon>
        <taxon>Bacillales</taxon>
        <taxon>Paenibacillaceae</taxon>
        <taxon>Paenibacillus</taxon>
    </lineage>
</organism>
<dbReference type="EMBL" id="WNZX01000005">
    <property type="protein sequence ID" value="MUG70601.1"/>
    <property type="molecule type" value="Genomic_DNA"/>
</dbReference>
<proteinExistence type="predicted"/>
<keyword evidence="3" id="KW-1185">Reference proteome</keyword>
<evidence type="ECO:0000259" key="1">
    <source>
        <dbReference type="Pfam" id="PF08808"/>
    </source>
</evidence>
<dbReference type="Proteomes" id="UP000450917">
    <property type="component" value="Unassembled WGS sequence"/>
</dbReference>
<accession>A0A7X3CSA9</accession>
<comment type="caution">
    <text evidence="2">The sequence shown here is derived from an EMBL/GenBank/DDBJ whole genome shotgun (WGS) entry which is preliminary data.</text>
</comment>
<sequence>MSCRFKFLRALSYELSKPIDPSASDYEYVPTQYLAELIKTLGYDGFIFKSSVGPDNNLVFFDQTKLKAINSRLYQVSSISYEFEELKNF</sequence>
<dbReference type="Pfam" id="PF08808">
    <property type="entry name" value="RES"/>
    <property type="match status" value="1"/>
</dbReference>
<name>A0A7X3CSA9_9BACL</name>
<feature type="domain" description="RES" evidence="1">
    <location>
        <begin position="19"/>
        <end position="68"/>
    </location>
</feature>